<evidence type="ECO:0000256" key="4">
    <source>
        <dbReference type="ARBA" id="ARBA00023239"/>
    </source>
</evidence>
<dbReference type="InterPro" id="IPR023603">
    <property type="entry name" value="Low_specificity_L-TA-like"/>
</dbReference>
<accession>A0A346PVH0</accession>
<dbReference type="Pfam" id="PF01212">
    <property type="entry name" value="Beta_elim_lyase"/>
    <property type="match status" value="1"/>
</dbReference>
<feature type="modified residue" description="N6-(pyridoxal phosphate)lysine" evidence="5">
    <location>
        <position position="237"/>
    </location>
</feature>
<dbReference type="InterPro" id="IPR015424">
    <property type="entry name" value="PyrdxlP-dep_Trfase"/>
</dbReference>
<proteinExistence type="inferred from homology"/>
<evidence type="ECO:0000259" key="6">
    <source>
        <dbReference type="Pfam" id="PF01212"/>
    </source>
</evidence>
<dbReference type="NCBIfam" id="NF041359">
    <property type="entry name" value="GntG_guanitoxin"/>
    <property type="match status" value="1"/>
</dbReference>
<evidence type="ECO:0000256" key="1">
    <source>
        <dbReference type="ARBA" id="ARBA00001933"/>
    </source>
</evidence>
<dbReference type="EMBL" id="CP027033">
    <property type="protein sequence ID" value="AXR83515.1"/>
    <property type="molecule type" value="Genomic_DNA"/>
</dbReference>
<dbReference type="Proteomes" id="UP000258613">
    <property type="component" value="Chromosome"/>
</dbReference>
<sequence length="377" mass="40388">MCYLRRRTRGAVSTTSKLLRRGEANVVGYFFRGHTPRGMIDLRSDTVTKPDEEMRKTAHSADVGDDVYGEDPTVAELEARVADRLGFEAALFFPTGTMANQVAVRVHTDRGQEVLADRKSHVVKYELGGLAQHSGLQVRMIDADRGVPTPDQVATGYVEEDLHRPGTGLLCLENTHNARGGLAITPERLAAAAEAAHDRDVPVHLDGARVFNAATALDVPVTDITDPVDSVMCCLSKGLGAPIGSMVAGSEAFIEAARRTRKLFGGGMRQVGIVAGPGLRALENVDDLATDHDNARRLADGLEGVDGLDVQPPETNIVLVDVSGTGLEVEDALERLDEHDVLATPFGPTTVRFCTHRDVSSGDVDRALDRIESALAA</sequence>
<dbReference type="GO" id="GO:0005829">
    <property type="term" value="C:cytosol"/>
    <property type="evidence" value="ECO:0007669"/>
    <property type="project" value="TreeGrafter"/>
</dbReference>
<feature type="domain" description="Aromatic amino acid beta-eliminating lyase/threonine aldolase" evidence="6">
    <location>
        <begin position="41"/>
        <end position="323"/>
    </location>
</feature>
<dbReference type="EMBL" id="CP024047">
    <property type="protein sequence ID" value="AXR79778.1"/>
    <property type="molecule type" value="Genomic_DNA"/>
</dbReference>
<keyword evidence="9" id="KW-1185">Reference proteome</keyword>
<dbReference type="AlphaFoldDB" id="A0A346PJT3"/>
<organism evidence="7 10">
    <name type="scientific">Natrarchaeobaculum sulfurireducens</name>
    <dbReference type="NCBI Taxonomy" id="2044521"/>
    <lineage>
        <taxon>Archaea</taxon>
        <taxon>Methanobacteriati</taxon>
        <taxon>Methanobacteriota</taxon>
        <taxon>Stenosarchaea group</taxon>
        <taxon>Halobacteria</taxon>
        <taxon>Halobacteriales</taxon>
        <taxon>Natrialbaceae</taxon>
        <taxon>Natrarchaeobaculum</taxon>
    </lineage>
</organism>
<evidence type="ECO:0000313" key="9">
    <source>
        <dbReference type="Proteomes" id="UP000258613"/>
    </source>
</evidence>
<reference evidence="10" key="1">
    <citation type="submission" date="2017-10" db="EMBL/GenBank/DDBJ databases">
        <title>Phenotypic and genomic properties of facultatively anaerobic sulfur-reducing natronoarchaea from hypersaline soda lakes.</title>
        <authorList>
            <person name="Sorokin D.Y."/>
            <person name="Kublanov I.V."/>
            <person name="Roman P."/>
            <person name="Sinninghe Damste J.S."/>
            <person name="Golyshin P.N."/>
            <person name="Rojo D."/>
            <person name="Ciordia S."/>
            <person name="Mena Md.C."/>
            <person name="Ferrer M."/>
            <person name="Messina E."/>
            <person name="Smedile F."/>
            <person name="La Spada G."/>
            <person name="La Cono V."/>
            <person name="Yakimov M.M."/>
        </authorList>
    </citation>
    <scope>NUCLEOTIDE SEQUENCE [LARGE SCALE GENOMIC DNA]</scope>
    <source>
        <strain evidence="10">AArc1</strain>
    </source>
</reference>
<dbReference type="InterPro" id="IPR001597">
    <property type="entry name" value="ArAA_b-elim_lyase/Thr_aldolase"/>
</dbReference>
<dbReference type="KEGG" id="nag:AArcMg_3542"/>
<evidence type="ECO:0000256" key="2">
    <source>
        <dbReference type="ARBA" id="ARBA00006966"/>
    </source>
</evidence>
<dbReference type="GO" id="GO:0006567">
    <property type="term" value="P:L-threonine catabolic process"/>
    <property type="evidence" value="ECO:0007669"/>
    <property type="project" value="TreeGrafter"/>
</dbReference>
<evidence type="ECO:0000256" key="5">
    <source>
        <dbReference type="PIRSR" id="PIRSR017617-1"/>
    </source>
</evidence>
<keyword evidence="4 7" id="KW-0456">Lyase</keyword>
<dbReference type="PANTHER" id="PTHR48097:SF9">
    <property type="entry name" value="L-THREONINE ALDOLASE"/>
    <property type="match status" value="1"/>
</dbReference>
<evidence type="ECO:0000313" key="7">
    <source>
        <dbReference type="EMBL" id="AXR79778.1"/>
    </source>
</evidence>
<dbReference type="GO" id="GO:0008732">
    <property type="term" value="F:L-allo-threonine aldolase activity"/>
    <property type="evidence" value="ECO:0007669"/>
    <property type="project" value="TreeGrafter"/>
</dbReference>
<dbReference type="CDD" id="cd06502">
    <property type="entry name" value="TA_like"/>
    <property type="match status" value="1"/>
</dbReference>
<reference evidence="9" key="2">
    <citation type="submission" date="2018-02" db="EMBL/GenBank/DDBJ databases">
        <title>Phenotypic and genomic properties of facultatively anaerobic sulfur-reducing natronoarchaea from hypersaline soda lakes.</title>
        <authorList>
            <person name="Sorokin D.Y."/>
            <person name="Kublanov I.V."/>
            <person name="Roman P."/>
            <person name="Sinninghe Damste J.S."/>
            <person name="Golyshin P.N."/>
            <person name="Rojo D."/>
            <person name="Ciordia S."/>
            <person name="Mena M.D.C."/>
            <person name="Ferrer M."/>
            <person name="Messina E."/>
            <person name="Smedile F."/>
            <person name="La Spada G."/>
            <person name="La Cono V."/>
            <person name="Yakimov M.M."/>
        </authorList>
    </citation>
    <scope>NUCLEOTIDE SEQUENCE [LARGE SCALE GENOMIC DNA]</scope>
    <source>
        <strain evidence="9">AArc-Mg</strain>
    </source>
</reference>
<dbReference type="PIRSF" id="PIRSF017617">
    <property type="entry name" value="Thr_aldolase"/>
    <property type="match status" value="1"/>
</dbReference>
<comment type="similarity">
    <text evidence="2">Belongs to the threonine aldolase family.</text>
</comment>
<protein>
    <submittedName>
        <fullName evidence="8">Low-specificity L-threonine aldolase</fullName>
        <ecNumber evidence="8">4.1.2.48</ecNumber>
    </submittedName>
    <submittedName>
        <fullName evidence="7">Selenocysteine lyase/Cysteine desulfurase</fullName>
    </submittedName>
</protein>
<evidence type="ECO:0000313" key="8">
    <source>
        <dbReference type="EMBL" id="AXR83515.1"/>
    </source>
</evidence>
<dbReference type="FunFam" id="3.40.640.10:FF:000030">
    <property type="entry name" value="Low-specificity L-threonine aldolase"/>
    <property type="match status" value="1"/>
</dbReference>
<dbReference type="KEGG" id="nan:AArc1_3486"/>
<keyword evidence="3" id="KW-0663">Pyridoxal phosphate</keyword>
<dbReference type="Gene3D" id="3.40.640.10">
    <property type="entry name" value="Type I PLP-dependent aspartate aminotransferase-like (Major domain)"/>
    <property type="match status" value="1"/>
</dbReference>
<evidence type="ECO:0000313" key="10">
    <source>
        <dbReference type="Proteomes" id="UP000258707"/>
    </source>
</evidence>
<dbReference type="InterPro" id="IPR015421">
    <property type="entry name" value="PyrdxlP-dep_Trfase_major"/>
</dbReference>
<dbReference type="InterPro" id="IPR015422">
    <property type="entry name" value="PyrdxlP-dep_Trfase_small"/>
</dbReference>
<dbReference type="SUPFAM" id="SSF53383">
    <property type="entry name" value="PLP-dependent transferases"/>
    <property type="match status" value="1"/>
</dbReference>
<dbReference type="FunFam" id="3.90.1150.10:FF:000041">
    <property type="entry name" value="Low-specificity L-threonine aldolase"/>
    <property type="match status" value="1"/>
</dbReference>
<reference evidence="7" key="3">
    <citation type="journal article" date="2019" name="Int. J. Syst. Evol. Microbiol.">
        <title>Natronolimnobius sulfurireducens sp. nov. and Halalkaliarchaeum desulfuricum gen. nov., sp. nov., the first sulfur-respiring alkaliphilic haloarchaea from hypersaline alkaline lakes.</title>
        <authorList>
            <person name="Sorokin D.Y."/>
            <person name="Yakimov M."/>
            <person name="Messina E."/>
            <person name="Merkel A.Y."/>
            <person name="Bale N.J."/>
            <person name="Sinninghe Damste J.S."/>
        </authorList>
    </citation>
    <scope>NUCLEOTIDE SEQUENCE</scope>
    <source>
        <strain evidence="8">AArc-Mg</strain>
        <strain evidence="7">AArc1</strain>
    </source>
</reference>
<gene>
    <name evidence="7" type="ORF">AArc1_3486</name>
    <name evidence="8" type="ORF">AArcMg_3542</name>
</gene>
<dbReference type="PANTHER" id="PTHR48097">
    <property type="entry name" value="L-THREONINE ALDOLASE-RELATED"/>
    <property type="match status" value="1"/>
</dbReference>
<accession>A0A346PJT3</accession>
<dbReference type="Proteomes" id="UP000258707">
    <property type="component" value="Chromosome"/>
</dbReference>
<name>A0A346PJT3_9EURY</name>
<dbReference type="Gene3D" id="3.90.1150.10">
    <property type="entry name" value="Aspartate Aminotransferase, domain 1"/>
    <property type="match status" value="1"/>
</dbReference>
<comment type="cofactor">
    <cofactor evidence="1">
        <name>pyridoxal 5'-phosphate</name>
        <dbReference type="ChEBI" id="CHEBI:597326"/>
    </cofactor>
</comment>
<dbReference type="GO" id="GO:0006545">
    <property type="term" value="P:glycine biosynthetic process"/>
    <property type="evidence" value="ECO:0007669"/>
    <property type="project" value="TreeGrafter"/>
</dbReference>
<dbReference type="EC" id="4.1.2.48" evidence="8"/>
<evidence type="ECO:0000256" key="3">
    <source>
        <dbReference type="ARBA" id="ARBA00022898"/>
    </source>
</evidence>